<dbReference type="GO" id="GO:0016787">
    <property type="term" value="F:hydrolase activity"/>
    <property type="evidence" value="ECO:0007669"/>
    <property type="project" value="UniProtKB-KW"/>
</dbReference>
<dbReference type="InterPro" id="IPR037138">
    <property type="entry name" value="His_deacetylse_dom_sf"/>
</dbReference>
<comment type="caution">
    <text evidence="4">The sequence shown here is derived from an EMBL/GenBank/DDBJ whole genome shotgun (WGS) entry which is preliminary data.</text>
</comment>
<dbReference type="InterPro" id="IPR023801">
    <property type="entry name" value="His_deacetylse_dom"/>
</dbReference>
<proteinExistence type="predicted"/>
<dbReference type="Gene3D" id="3.40.800.20">
    <property type="entry name" value="Histone deacetylase domain"/>
    <property type="match status" value="1"/>
</dbReference>
<protein>
    <recommendedName>
        <fullName evidence="3">Histone deacetylase domain-containing protein</fullName>
    </recommendedName>
</protein>
<evidence type="ECO:0000259" key="3">
    <source>
        <dbReference type="Pfam" id="PF00850"/>
    </source>
</evidence>
<accession>A0ABD3MPQ8</accession>
<dbReference type="SUPFAM" id="SSF52768">
    <property type="entry name" value="Arginase/deacetylase"/>
    <property type="match status" value="1"/>
</dbReference>
<dbReference type="Pfam" id="PF00850">
    <property type="entry name" value="Hist_deacetyl"/>
    <property type="match status" value="2"/>
</dbReference>
<evidence type="ECO:0000256" key="1">
    <source>
        <dbReference type="ARBA" id="ARBA00022801"/>
    </source>
</evidence>
<feature type="compositionally biased region" description="Low complexity" evidence="2">
    <location>
        <begin position="74"/>
        <end position="85"/>
    </location>
</feature>
<organism evidence="4 5">
    <name type="scientific">Discostella pseudostelligera</name>
    <dbReference type="NCBI Taxonomy" id="259834"/>
    <lineage>
        <taxon>Eukaryota</taxon>
        <taxon>Sar</taxon>
        <taxon>Stramenopiles</taxon>
        <taxon>Ochrophyta</taxon>
        <taxon>Bacillariophyta</taxon>
        <taxon>Coscinodiscophyceae</taxon>
        <taxon>Thalassiosirophycidae</taxon>
        <taxon>Stephanodiscales</taxon>
        <taxon>Stephanodiscaceae</taxon>
        <taxon>Discostella</taxon>
    </lineage>
</organism>
<dbReference type="PANTHER" id="PTHR10625:SF19">
    <property type="entry name" value="HISTONE DEACETYLASE 12"/>
    <property type="match status" value="1"/>
</dbReference>
<sequence length="501" mass="56304">MTCSGFHYFNGVCSLAPVSCAGRFLQFGDFWPAAVRLSSTSKSSSNDNDISYLTPTLARVKEELHQTKLTDQQSRTTSSNSSTNSYPSVKINQHDAQAVLIDGLVASKLGLDPYQNFRHAPMVYHEHYSCPNWPEKHTFPMEKFHQSAMSLLHDPDEYYLDENNGNDHRGDETIEKEPRRQLVVSQDHFYRPLPMEIFPKSFLSPPICPKFLQSFLTGTLSAEDCRLIGFREQASRPELIERTVLEVAGTVLTAQLAMKYGLASNLAGGTHHAEWNRGKGYTILNDLAVVAHLMTWREDDNSDEVEATYDNNLLRELYRGEGVVDRVLVVDCDVHQGDGTATFSKPVMDTTTSSRANRLHNKFFTLDLHAANNYPHPKETCTYDIGLHDGCDDATYLFALENSLEKALREVRPQLVLYNAGVDVYEGDKLGRLSLTKEGIRERDYHVIKTCVDAGIPIAVVVGGGYDNDVKELGKRHALVHRVCAVERDATSDARFSEFRF</sequence>
<evidence type="ECO:0000256" key="2">
    <source>
        <dbReference type="SAM" id="MobiDB-lite"/>
    </source>
</evidence>
<gene>
    <name evidence="4" type="ORF">ACHAWU_002721</name>
</gene>
<feature type="domain" description="Histone deacetylase" evidence="3">
    <location>
        <begin position="321"/>
        <end position="470"/>
    </location>
</feature>
<dbReference type="InterPro" id="IPR044150">
    <property type="entry name" value="HDAC_classIV"/>
</dbReference>
<dbReference type="CDD" id="cd09993">
    <property type="entry name" value="HDAC_classIV"/>
    <property type="match status" value="1"/>
</dbReference>
<reference evidence="4 5" key="1">
    <citation type="submission" date="2024-10" db="EMBL/GenBank/DDBJ databases">
        <title>Updated reference genomes for cyclostephanoid diatoms.</title>
        <authorList>
            <person name="Roberts W.R."/>
            <person name="Alverson A.J."/>
        </authorList>
    </citation>
    <scope>NUCLEOTIDE SEQUENCE [LARGE SCALE GENOMIC DNA]</scope>
    <source>
        <strain evidence="4 5">AJA232-27</strain>
    </source>
</reference>
<name>A0ABD3MPQ8_9STRA</name>
<dbReference type="EMBL" id="JALLBG020000089">
    <property type="protein sequence ID" value="KAL3766006.1"/>
    <property type="molecule type" value="Genomic_DNA"/>
</dbReference>
<keyword evidence="5" id="KW-1185">Reference proteome</keyword>
<feature type="domain" description="Histone deacetylase" evidence="3">
    <location>
        <begin position="231"/>
        <end position="294"/>
    </location>
</feature>
<evidence type="ECO:0000313" key="5">
    <source>
        <dbReference type="Proteomes" id="UP001530293"/>
    </source>
</evidence>
<evidence type="ECO:0000313" key="4">
    <source>
        <dbReference type="EMBL" id="KAL3766006.1"/>
    </source>
</evidence>
<dbReference type="AlphaFoldDB" id="A0ABD3MPQ8"/>
<dbReference type="Proteomes" id="UP001530293">
    <property type="component" value="Unassembled WGS sequence"/>
</dbReference>
<feature type="region of interest" description="Disordered" evidence="2">
    <location>
        <begin position="65"/>
        <end position="88"/>
    </location>
</feature>
<keyword evidence="1" id="KW-0378">Hydrolase</keyword>
<dbReference type="InterPro" id="IPR023696">
    <property type="entry name" value="Ureohydrolase_dom_sf"/>
</dbReference>
<dbReference type="PANTHER" id="PTHR10625">
    <property type="entry name" value="HISTONE DEACETYLASE HDAC1-RELATED"/>
    <property type="match status" value="1"/>
</dbReference>